<evidence type="ECO:0000313" key="3">
    <source>
        <dbReference type="Proteomes" id="UP000823399"/>
    </source>
</evidence>
<reference evidence="2" key="1">
    <citation type="journal article" date="2020" name="New Phytol.">
        <title>Comparative genomics reveals dynamic genome evolution in host specialist ectomycorrhizal fungi.</title>
        <authorList>
            <person name="Lofgren L.A."/>
            <person name="Nguyen N.H."/>
            <person name="Vilgalys R."/>
            <person name="Ruytinx J."/>
            <person name="Liao H.L."/>
            <person name="Branco S."/>
            <person name="Kuo A."/>
            <person name="LaButti K."/>
            <person name="Lipzen A."/>
            <person name="Andreopoulos W."/>
            <person name="Pangilinan J."/>
            <person name="Riley R."/>
            <person name="Hundley H."/>
            <person name="Na H."/>
            <person name="Barry K."/>
            <person name="Grigoriev I.V."/>
            <person name="Stajich J.E."/>
            <person name="Kennedy P.G."/>
        </authorList>
    </citation>
    <scope>NUCLEOTIDE SEQUENCE</scope>
    <source>
        <strain evidence="2">FC423</strain>
    </source>
</reference>
<dbReference type="GeneID" id="64700734"/>
<protein>
    <submittedName>
        <fullName evidence="2">Uncharacterized protein</fullName>
    </submittedName>
</protein>
<sequence>MSLSPNGAYPCPMLGLPRSHDSVSPASYASHPTSSFDDSSSGHPASSVSSGNVHMRAWAMLQLLRFRLSPLGRRQWSQPHSNSSTVSRYVSAQLCLSRRQRQRLRQVLHGLQSYRSRPLLVLQQIEGLVLQSDQGHQHPRAVRVGVGTVMMMMMW</sequence>
<name>A0A9P7EZL1_9AGAM</name>
<feature type="region of interest" description="Disordered" evidence="1">
    <location>
        <begin position="20"/>
        <end position="48"/>
    </location>
</feature>
<feature type="compositionally biased region" description="Low complexity" evidence="1">
    <location>
        <begin position="29"/>
        <end position="48"/>
    </location>
</feature>
<evidence type="ECO:0000256" key="1">
    <source>
        <dbReference type="SAM" id="MobiDB-lite"/>
    </source>
</evidence>
<organism evidence="2 3">
    <name type="scientific">Suillus discolor</name>
    <dbReference type="NCBI Taxonomy" id="1912936"/>
    <lineage>
        <taxon>Eukaryota</taxon>
        <taxon>Fungi</taxon>
        <taxon>Dikarya</taxon>
        <taxon>Basidiomycota</taxon>
        <taxon>Agaricomycotina</taxon>
        <taxon>Agaricomycetes</taxon>
        <taxon>Agaricomycetidae</taxon>
        <taxon>Boletales</taxon>
        <taxon>Suillineae</taxon>
        <taxon>Suillaceae</taxon>
        <taxon>Suillus</taxon>
    </lineage>
</organism>
<evidence type="ECO:0000313" key="2">
    <source>
        <dbReference type="EMBL" id="KAG2097935.1"/>
    </source>
</evidence>
<dbReference type="AlphaFoldDB" id="A0A9P7EZL1"/>
<keyword evidence="3" id="KW-1185">Reference proteome</keyword>
<dbReference type="OrthoDB" id="2692846at2759"/>
<accession>A0A9P7EZL1</accession>
<proteinExistence type="predicted"/>
<dbReference type="Proteomes" id="UP000823399">
    <property type="component" value="Unassembled WGS sequence"/>
</dbReference>
<comment type="caution">
    <text evidence="2">The sequence shown here is derived from an EMBL/GenBank/DDBJ whole genome shotgun (WGS) entry which is preliminary data.</text>
</comment>
<dbReference type="EMBL" id="JABBWM010000063">
    <property type="protein sequence ID" value="KAG2097935.1"/>
    <property type="molecule type" value="Genomic_DNA"/>
</dbReference>
<dbReference type="RefSeq" id="XP_041288693.1">
    <property type="nucleotide sequence ID" value="XM_041438475.1"/>
</dbReference>
<gene>
    <name evidence="2" type="ORF">F5147DRAFT_714482</name>
</gene>